<comment type="caution">
    <text evidence="5">The sequence shown here is derived from an EMBL/GenBank/DDBJ whole genome shotgun (WGS) entry which is preliminary data.</text>
</comment>
<dbReference type="GO" id="GO:0016887">
    <property type="term" value="F:ATP hydrolysis activity"/>
    <property type="evidence" value="ECO:0007669"/>
    <property type="project" value="InterPro"/>
</dbReference>
<evidence type="ECO:0000313" key="5">
    <source>
        <dbReference type="EMBL" id="GAF44161.1"/>
    </source>
</evidence>
<dbReference type="AlphaFoldDB" id="X0Q1P1"/>
<keyword evidence="1" id="KW-0813">Transport</keyword>
<dbReference type="SMART" id="SM00382">
    <property type="entry name" value="AAA"/>
    <property type="match status" value="1"/>
</dbReference>
<feature type="domain" description="ABC transporter" evidence="4">
    <location>
        <begin position="16"/>
        <end position="247"/>
    </location>
</feature>
<dbReference type="InterPro" id="IPR050166">
    <property type="entry name" value="ABC_transporter_ATP-bind"/>
</dbReference>
<evidence type="ECO:0000256" key="2">
    <source>
        <dbReference type="ARBA" id="ARBA00022741"/>
    </source>
</evidence>
<dbReference type="CDD" id="cd03293">
    <property type="entry name" value="ABC_NrtD_SsuB_transporters"/>
    <property type="match status" value="1"/>
</dbReference>
<dbReference type="Pfam" id="PF00005">
    <property type="entry name" value="ABC_tran"/>
    <property type="match status" value="1"/>
</dbReference>
<dbReference type="Proteomes" id="UP000019491">
    <property type="component" value="Unassembled WGS sequence"/>
</dbReference>
<dbReference type="PROSITE" id="PS00211">
    <property type="entry name" value="ABC_TRANSPORTER_1"/>
    <property type="match status" value="1"/>
</dbReference>
<evidence type="ECO:0000256" key="1">
    <source>
        <dbReference type="ARBA" id="ARBA00022448"/>
    </source>
</evidence>
<dbReference type="InterPro" id="IPR003593">
    <property type="entry name" value="AAA+_ATPase"/>
</dbReference>
<dbReference type="InterPro" id="IPR003439">
    <property type="entry name" value="ABC_transporter-like_ATP-bd"/>
</dbReference>
<dbReference type="GO" id="GO:0005524">
    <property type="term" value="F:ATP binding"/>
    <property type="evidence" value="ECO:0007669"/>
    <property type="project" value="UniProtKB-KW"/>
</dbReference>
<dbReference type="InterPro" id="IPR027417">
    <property type="entry name" value="P-loop_NTPase"/>
</dbReference>
<keyword evidence="6" id="KW-1185">Reference proteome</keyword>
<gene>
    <name evidence="5" type="ORF">RW1_011_01900</name>
</gene>
<dbReference type="PROSITE" id="PS50893">
    <property type="entry name" value="ABC_TRANSPORTER_2"/>
    <property type="match status" value="1"/>
</dbReference>
<proteinExistence type="predicted"/>
<evidence type="ECO:0000259" key="4">
    <source>
        <dbReference type="PROSITE" id="PS50893"/>
    </source>
</evidence>
<keyword evidence="3 5" id="KW-0067">ATP-binding</keyword>
<dbReference type="InterPro" id="IPR017871">
    <property type="entry name" value="ABC_transporter-like_CS"/>
</dbReference>
<dbReference type="Gene3D" id="3.40.50.300">
    <property type="entry name" value="P-loop containing nucleotide triphosphate hydrolases"/>
    <property type="match status" value="1"/>
</dbReference>
<dbReference type="SUPFAM" id="SSF52540">
    <property type="entry name" value="P-loop containing nucleoside triphosphate hydrolases"/>
    <property type="match status" value="1"/>
</dbReference>
<protein>
    <submittedName>
        <fullName evidence="5">Putative ABC transporter ATP-binding protein</fullName>
    </submittedName>
</protein>
<organism evidence="5 6">
    <name type="scientific">Rhodococcus wratislaviensis NBRC 100605</name>
    <dbReference type="NCBI Taxonomy" id="1219028"/>
    <lineage>
        <taxon>Bacteria</taxon>
        <taxon>Bacillati</taxon>
        <taxon>Actinomycetota</taxon>
        <taxon>Actinomycetes</taxon>
        <taxon>Mycobacteriales</taxon>
        <taxon>Nocardiaceae</taxon>
        <taxon>Rhodococcus</taxon>
    </lineage>
</organism>
<dbReference type="EMBL" id="BAWF01000011">
    <property type="protein sequence ID" value="GAF44161.1"/>
    <property type="molecule type" value="Genomic_DNA"/>
</dbReference>
<dbReference type="PANTHER" id="PTHR42788:SF13">
    <property type="entry name" value="ALIPHATIC SULFONATES IMPORT ATP-BINDING PROTEIN SSUB"/>
    <property type="match status" value="1"/>
</dbReference>
<keyword evidence="2" id="KW-0547">Nucleotide-binding</keyword>
<sequence length="273" mass="30374">MTGVDTGQDLFMDFQIRFSGVSHRYGANSEVRATDDVDLDIKQGEFVALIGPSGCGKTTLLNMVAGLVCPSDGQVLLDGRSIGTSVPDGLGYMMARDALMPWRTAQKNVEFSLEPLGLSRGERADRAAAALEQVRLAGFEHHYPSQLSQGMKQRVAIARTLVAEPKIVLMDEPFAALDAQTRVLLHEQFLELWEATRSTVILVTHDLNEAILLADRVVIMSARPGRIKRDIHVDLPRPRDIERLQVSTEYQAIYGQLWDSLREEFQLDAARRS</sequence>
<dbReference type="PANTHER" id="PTHR42788">
    <property type="entry name" value="TAURINE IMPORT ATP-BINDING PROTEIN-RELATED"/>
    <property type="match status" value="1"/>
</dbReference>
<evidence type="ECO:0000256" key="3">
    <source>
        <dbReference type="ARBA" id="ARBA00022840"/>
    </source>
</evidence>
<dbReference type="RefSeq" id="WP_063748208.1">
    <property type="nucleotide sequence ID" value="NZ_BAWF01000011.1"/>
</dbReference>
<reference evidence="5 6" key="1">
    <citation type="submission" date="2014-02" db="EMBL/GenBank/DDBJ databases">
        <title>Whole genome shotgun sequence of Rhodococcus wratislaviensis NBRC 100605.</title>
        <authorList>
            <person name="Hosoyama A."/>
            <person name="Tsuchikane K."/>
            <person name="Yoshida I."/>
            <person name="Ohji S."/>
            <person name="Ichikawa N."/>
            <person name="Yamazoe A."/>
            <person name="Fujita N."/>
        </authorList>
    </citation>
    <scope>NUCLEOTIDE SEQUENCE [LARGE SCALE GENOMIC DNA]</scope>
    <source>
        <strain evidence="5 6">NBRC 100605</strain>
    </source>
</reference>
<name>X0Q1P1_RHOWR</name>
<accession>X0Q1P1</accession>
<evidence type="ECO:0000313" key="6">
    <source>
        <dbReference type="Proteomes" id="UP000019491"/>
    </source>
</evidence>